<dbReference type="RefSeq" id="WP_183278899.1">
    <property type="nucleotide sequence ID" value="NZ_BLZR01000001.1"/>
</dbReference>
<protein>
    <submittedName>
        <fullName evidence="2">Uncharacterized protein</fullName>
    </submittedName>
</protein>
<evidence type="ECO:0000313" key="2">
    <source>
        <dbReference type="EMBL" id="GFP77529.1"/>
    </source>
</evidence>
<name>A0A6V8SJW8_9CLOT</name>
<keyword evidence="1" id="KW-0472">Membrane</keyword>
<keyword evidence="1" id="KW-1133">Transmembrane helix</keyword>
<dbReference type="EMBL" id="BLZR01000001">
    <property type="protein sequence ID" value="GFP77529.1"/>
    <property type="molecule type" value="Genomic_DNA"/>
</dbReference>
<accession>A0A6V8SJW8</accession>
<dbReference type="Proteomes" id="UP000580568">
    <property type="component" value="Unassembled WGS sequence"/>
</dbReference>
<proteinExistence type="predicted"/>
<reference evidence="2 3" key="1">
    <citation type="submission" date="2020-07" db="EMBL/GenBank/DDBJ databases">
        <title>A new beta-1,3-glucan-decomposing anaerobic bacterium isolated from anoxic soil subjected to biological soil disinfestation.</title>
        <authorList>
            <person name="Ueki A."/>
            <person name="Tonouchi A."/>
        </authorList>
    </citation>
    <scope>NUCLEOTIDE SEQUENCE [LARGE SCALE GENOMIC DNA]</scope>
    <source>
        <strain evidence="2 3">TW1</strain>
    </source>
</reference>
<evidence type="ECO:0000256" key="1">
    <source>
        <dbReference type="SAM" id="Phobius"/>
    </source>
</evidence>
<keyword evidence="1" id="KW-0812">Transmembrane</keyword>
<feature type="transmembrane region" description="Helical" evidence="1">
    <location>
        <begin position="12"/>
        <end position="33"/>
    </location>
</feature>
<feature type="transmembrane region" description="Helical" evidence="1">
    <location>
        <begin position="39"/>
        <end position="61"/>
    </location>
</feature>
<organism evidence="2 3">
    <name type="scientific">Clostridium fungisolvens</name>
    <dbReference type="NCBI Taxonomy" id="1604897"/>
    <lineage>
        <taxon>Bacteria</taxon>
        <taxon>Bacillati</taxon>
        <taxon>Bacillota</taxon>
        <taxon>Clostridia</taxon>
        <taxon>Eubacteriales</taxon>
        <taxon>Clostridiaceae</taxon>
        <taxon>Clostridium</taxon>
    </lineage>
</organism>
<sequence length="90" mass="10463">MKRVITILSPLAAVLTSINIILTLLTTYQFIYISEIFNSYYPIQIGLCATMILWGIRFYLFEKGSKRITYPVICFIIASISIFFMSMYVR</sequence>
<dbReference type="AlphaFoldDB" id="A0A6V8SJW8"/>
<evidence type="ECO:0000313" key="3">
    <source>
        <dbReference type="Proteomes" id="UP000580568"/>
    </source>
</evidence>
<gene>
    <name evidence="2" type="ORF">bsdtw1_03686</name>
</gene>
<keyword evidence="3" id="KW-1185">Reference proteome</keyword>
<feature type="transmembrane region" description="Helical" evidence="1">
    <location>
        <begin position="68"/>
        <end position="89"/>
    </location>
</feature>
<comment type="caution">
    <text evidence="2">The sequence shown here is derived from an EMBL/GenBank/DDBJ whole genome shotgun (WGS) entry which is preliminary data.</text>
</comment>